<reference evidence="1 2" key="1">
    <citation type="journal article" date="2018" name="Aquat. Microb. Ecol.">
        <title>Gammaproteobacterial methanotrophs dominate.</title>
        <authorList>
            <person name="Rissanen A.J."/>
            <person name="Saarenheimo J."/>
            <person name="Tiirola M."/>
            <person name="Peura S."/>
            <person name="Aalto S.L."/>
            <person name="Karvinen A."/>
            <person name="Nykanen H."/>
        </authorList>
    </citation>
    <scope>NUCLEOTIDE SEQUENCE [LARGE SCALE GENOMIC DNA]</scope>
    <source>
        <strain evidence="1">AMbin10</strain>
    </source>
</reference>
<organism evidence="1 2">
    <name type="scientific">Candidatus Methylumidiphilus alinenensis</name>
    <dbReference type="NCBI Taxonomy" id="2202197"/>
    <lineage>
        <taxon>Bacteria</taxon>
        <taxon>Pseudomonadati</taxon>
        <taxon>Pseudomonadota</taxon>
        <taxon>Gammaproteobacteria</taxon>
        <taxon>Methylococcales</taxon>
        <taxon>Candidatus Methylumidiphilus</taxon>
    </lineage>
</organism>
<sequence>MQLVEDDKYGWSAKPSSCEKGHAPKEISVDFDEVYKSIILPAINLINGTNLGIKIDCTRGEDLLDGGNIVSQFLQKICQAEITITDVTGFNSNVIFEYGIRLSVRDSLNILLCHEGVKLPLDFAEQRFKTYHMGLGGGNDAKDYIVETIRHALPLLLAEKSVESVENLFRRTVENATGRTQERRLMEVFEPAPDLLVRLLNALNTICSEANAPGDKKVFRLDPKLRDETWKLLEEIGKTMENSSNLSRAIELYELLTKLEGFREKRRDVFYNLNKLCSANPDFKEKAQFFLERGIELED</sequence>
<dbReference type="AlphaFoldDB" id="A0A2W4QDM9"/>
<name>A0A2W4QDM9_9GAMM</name>
<proteinExistence type="predicted"/>
<accession>A0A2W4QDM9</accession>
<dbReference type="Proteomes" id="UP000249396">
    <property type="component" value="Unassembled WGS sequence"/>
</dbReference>
<evidence type="ECO:0000313" key="1">
    <source>
        <dbReference type="EMBL" id="PZN69286.1"/>
    </source>
</evidence>
<dbReference type="EMBL" id="QJPH01000581">
    <property type="protein sequence ID" value="PZN69286.1"/>
    <property type="molecule type" value="Genomic_DNA"/>
</dbReference>
<evidence type="ECO:0000313" key="2">
    <source>
        <dbReference type="Proteomes" id="UP000249396"/>
    </source>
</evidence>
<protein>
    <submittedName>
        <fullName evidence="1">Uncharacterized protein</fullName>
    </submittedName>
</protein>
<gene>
    <name evidence="1" type="ORF">DM484_29940</name>
</gene>
<comment type="caution">
    <text evidence="1">The sequence shown here is derived from an EMBL/GenBank/DDBJ whole genome shotgun (WGS) entry which is preliminary data.</text>
</comment>